<dbReference type="InterPro" id="IPR011009">
    <property type="entry name" value="Kinase-like_dom_sf"/>
</dbReference>
<dbReference type="EMBL" id="CP036273">
    <property type="protein sequence ID" value="QDU21471.1"/>
    <property type="molecule type" value="Genomic_DNA"/>
</dbReference>
<proteinExistence type="predicted"/>
<evidence type="ECO:0000313" key="8">
    <source>
        <dbReference type="Proteomes" id="UP000319576"/>
    </source>
</evidence>
<dbReference type="OrthoDB" id="9801841at2"/>
<dbReference type="RefSeq" id="WP_145240449.1">
    <property type="nucleotide sequence ID" value="NZ_CP036273.1"/>
</dbReference>
<dbReference type="PANTHER" id="PTHR43289">
    <property type="entry name" value="MITOGEN-ACTIVATED PROTEIN KINASE KINASE KINASE 20-RELATED"/>
    <property type="match status" value="1"/>
</dbReference>
<dbReference type="PROSITE" id="PS50011">
    <property type="entry name" value="PROTEIN_KINASE_DOM"/>
    <property type="match status" value="1"/>
</dbReference>
<dbReference type="Pfam" id="PF00069">
    <property type="entry name" value="Pkinase"/>
    <property type="match status" value="1"/>
</dbReference>
<keyword evidence="3 7" id="KW-0418">Kinase</keyword>
<dbReference type="AlphaFoldDB" id="A0A517XVD3"/>
<dbReference type="InterPro" id="IPR000719">
    <property type="entry name" value="Prot_kinase_dom"/>
</dbReference>
<evidence type="ECO:0000256" key="2">
    <source>
        <dbReference type="ARBA" id="ARBA00022741"/>
    </source>
</evidence>
<dbReference type="InterPro" id="IPR008271">
    <property type="entry name" value="Ser/Thr_kinase_AS"/>
</dbReference>
<sequence length="405" mass="44364">MKSARAREFQLPVTTRYEFEKLLGSGGMGVVYQALDRRTGERVAIKVLRFQPSANPTLFKRIEREFRSASNLEHPNIVRALAFETDERSCFLVYELINGGSLGDRLDNHGRIPEVDAVKLITQVAQALHYAHSFGVIHRDVKPDNVLILPSGRVKLTDFGLAKELDNDEELTRQASGLGTPNYMAPEQFVDARSAGVQCDVYSLAATLFHLLTGRIPFDGKTDLAILTMKERGIGTSPRALLPGISGRVDAAIRAALNPDATKRPATVLEFFKLLTARTRLGRPGAVPNLTQSAAPDDRRVSCRHTLKVGACGVVDTTLHGGTEEVWPLVVRDVSGTGIGVTLARRFEVGTELGIELHAGREPGLRRFAARVVRVQSDRGGYWVHGCVFDPPIHEDDVAGLLEFA</sequence>
<reference evidence="7 8" key="1">
    <citation type="submission" date="2019-02" db="EMBL/GenBank/DDBJ databases">
        <title>Deep-cultivation of Planctomycetes and their phenomic and genomic characterization uncovers novel biology.</title>
        <authorList>
            <person name="Wiegand S."/>
            <person name="Jogler M."/>
            <person name="Boedeker C."/>
            <person name="Pinto D."/>
            <person name="Vollmers J."/>
            <person name="Rivas-Marin E."/>
            <person name="Kohn T."/>
            <person name="Peeters S.H."/>
            <person name="Heuer A."/>
            <person name="Rast P."/>
            <person name="Oberbeckmann S."/>
            <person name="Bunk B."/>
            <person name="Jeske O."/>
            <person name="Meyerdierks A."/>
            <person name="Storesund J.E."/>
            <person name="Kallscheuer N."/>
            <person name="Luecker S."/>
            <person name="Lage O.M."/>
            <person name="Pohl T."/>
            <person name="Merkel B.J."/>
            <person name="Hornburger P."/>
            <person name="Mueller R.-W."/>
            <person name="Bruemmer F."/>
            <person name="Labrenz M."/>
            <person name="Spormann A.M."/>
            <person name="Op den Camp H."/>
            <person name="Overmann J."/>
            <person name="Amann R."/>
            <person name="Jetten M.S.M."/>
            <person name="Mascher T."/>
            <person name="Medema M.H."/>
            <person name="Devos D.P."/>
            <person name="Kaster A.-K."/>
            <person name="Ovreas L."/>
            <person name="Rohde M."/>
            <person name="Galperin M.Y."/>
            <person name="Jogler C."/>
        </authorList>
    </citation>
    <scope>NUCLEOTIDE SEQUENCE [LARGE SCALE GENOMIC DNA]</scope>
    <source>
        <strain evidence="7 8">ETA_A1</strain>
    </source>
</reference>
<dbReference type="InterPro" id="IPR017441">
    <property type="entry name" value="Protein_kinase_ATP_BS"/>
</dbReference>
<keyword evidence="1 7" id="KW-0808">Transferase</keyword>
<organism evidence="7 8">
    <name type="scientific">Urbifossiella limnaea</name>
    <dbReference type="NCBI Taxonomy" id="2528023"/>
    <lineage>
        <taxon>Bacteria</taxon>
        <taxon>Pseudomonadati</taxon>
        <taxon>Planctomycetota</taxon>
        <taxon>Planctomycetia</taxon>
        <taxon>Gemmatales</taxon>
        <taxon>Gemmataceae</taxon>
        <taxon>Urbifossiella</taxon>
    </lineage>
</organism>
<dbReference type="PANTHER" id="PTHR43289:SF6">
    <property type="entry name" value="SERINE_THREONINE-PROTEIN KINASE NEKL-3"/>
    <property type="match status" value="1"/>
</dbReference>
<dbReference type="PROSITE" id="PS00108">
    <property type="entry name" value="PROTEIN_KINASE_ST"/>
    <property type="match status" value="1"/>
</dbReference>
<dbReference type="Pfam" id="PF07238">
    <property type="entry name" value="PilZ"/>
    <property type="match status" value="1"/>
</dbReference>
<keyword evidence="2 5" id="KW-0547">Nucleotide-binding</keyword>
<name>A0A517XVD3_9BACT</name>
<dbReference type="EC" id="2.7.11.1" evidence="7"/>
<evidence type="ECO:0000256" key="5">
    <source>
        <dbReference type="PROSITE-ProRule" id="PRU10141"/>
    </source>
</evidence>
<evidence type="ECO:0000256" key="3">
    <source>
        <dbReference type="ARBA" id="ARBA00022777"/>
    </source>
</evidence>
<evidence type="ECO:0000313" key="7">
    <source>
        <dbReference type="EMBL" id="QDU21471.1"/>
    </source>
</evidence>
<accession>A0A517XVD3</accession>
<dbReference type="SUPFAM" id="SSF56112">
    <property type="entry name" value="Protein kinase-like (PK-like)"/>
    <property type="match status" value="1"/>
</dbReference>
<evidence type="ECO:0000256" key="4">
    <source>
        <dbReference type="ARBA" id="ARBA00022840"/>
    </source>
</evidence>
<dbReference type="GO" id="GO:0005524">
    <property type="term" value="F:ATP binding"/>
    <property type="evidence" value="ECO:0007669"/>
    <property type="project" value="UniProtKB-UniRule"/>
</dbReference>
<dbReference type="CDD" id="cd14014">
    <property type="entry name" value="STKc_PknB_like"/>
    <property type="match status" value="1"/>
</dbReference>
<dbReference type="SMART" id="SM00220">
    <property type="entry name" value="S_TKc"/>
    <property type="match status" value="1"/>
</dbReference>
<dbReference type="GO" id="GO:0004674">
    <property type="term" value="F:protein serine/threonine kinase activity"/>
    <property type="evidence" value="ECO:0007669"/>
    <property type="project" value="UniProtKB-EC"/>
</dbReference>
<dbReference type="InterPro" id="IPR009875">
    <property type="entry name" value="PilZ_domain"/>
</dbReference>
<keyword evidence="4 5" id="KW-0067">ATP-binding</keyword>
<gene>
    <name evidence="7" type="primary">pknA</name>
    <name evidence="7" type="ORF">ETAA1_34380</name>
</gene>
<dbReference type="GO" id="GO:0035438">
    <property type="term" value="F:cyclic-di-GMP binding"/>
    <property type="evidence" value="ECO:0007669"/>
    <property type="project" value="InterPro"/>
</dbReference>
<keyword evidence="8" id="KW-1185">Reference proteome</keyword>
<protein>
    <submittedName>
        <fullName evidence="7">Serine/threonine-protein kinase PknA</fullName>
        <ecNumber evidence="7">2.7.11.1</ecNumber>
    </submittedName>
</protein>
<dbReference type="KEGG" id="uli:ETAA1_34380"/>
<feature type="binding site" evidence="5">
    <location>
        <position position="46"/>
    </location>
    <ligand>
        <name>ATP</name>
        <dbReference type="ChEBI" id="CHEBI:30616"/>
    </ligand>
</feature>
<feature type="domain" description="Protein kinase" evidence="6">
    <location>
        <begin position="17"/>
        <end position="275"/>
    </location>
</feature>
<evidence type="ECO:0000259" key="6">
    <source>
        <dbReference type="PROSITE" id="PS50011"/>
    </source>
</evidence>
<evidence type="ECO:0000256" key="1">
    <source>
        <dbReference type="ARBA" id="ARBA00022679"/>
    </source>
</evidence>
<dbReference type="PROSITE" id="PS00107">
    <property type="entry name" value="PROTEIN_KINASE_ATP"/>
    <property type="match status" value="1"/>
</dbReference>
<dbReference type="Proteomes" id="UP000319576">
    <property type="component" value="Chromosome"/>
</dbReference>
<dbReference type="Gene3D" id="1.10.510.10">
    <property type="entry name" value="Transferase(Phosphotransferase) domain 1"/>
    <property type="match status" value="1"/>
</dbReference>